<reference evidence="1 2" key="1">
    <citation type="journal article" date="2018" name="Plant Biotechnol. Rep.">
        <title>Diversity and antifungal activity of endophytic bacteria associated with Panax ginseng seedlings.</title>
        <authorList>
            <person name="Park J.M."/>
            <person name="Hong C.E."/>
            <person name="Jo S.H."/>
        </authorList>
    </citation>
    <scope>NUCLEOTIDE SEQUENCE [LARGE SCALE GENOMIC DNA]</scope>
    <source>
        <strain evidence="1 2">PgKB20</strain>
    </source>
</reference>
<dbReference type="EMBL" id="CP043404">
    <property type="protein sequence ID" value="QEK62010.1"/>
    <property type="molecule type" value="Genomic_DNA"/>
</dbReference>
<sequence length="274" mass="32071">MSHNLSPDFLPLDLGLYQSLIIHDENAEIIESYLRNPKKIQFDCYCIECKKESTFKLYSQTGGLKPLTINDYPEKAIDRIQTQLPIALIFRCHRDELHLFYFSVLIQQNKVTKIGQYPSIADLQLHKIKKYQTILKNDYRDFSKAIRLNSQEIGAGSFVYLRRIFENLIEETRQIALEQNTNWNNSDFEGSKMDHKIKLLKDYLPSILVENRKLYAILSKGIHELTEVECLDLFPKVQLAIELILDEKIHQKEKQNKISSVRSFVSATIEKFKN</sequence>
<organism evidence="1 2">
    <name type="scientific">Bacillus safensis</name>
    <dbReference type="NCBI Taxonomy" id="561879"/>
    <lineage>
        <taxon>Bacteria</taxon>
        <taxon>Bacillati</taxon>
        <taxon>Bacillota</taxon>
        <taxon>Bacilli</taxon>
        <taxon>Bacillales</taxon>
        <taxon>Bacillaceae</taxon>
        <taxon>Bacillus</taxon>
    </lineage>
</organism>
<gene>
    <name evidence="1" type="ORF">FX981_00174</name>
</gene>
<protein>
    <submittedName>
        <fullName evidence="1">Uncharacterized protein</fullName>
    </submittedName>
</protein>
<dbReference type="AlphaFoldDB" id="A0A5C0WD05"/>
<keyword evidence="2" id="KW-1185">Reference proteome</keyword>
<evidence type="ECO:0000313" key="2">
    <source>
        <dbReference type="Proteomes" id="UP000325032"/>
    </source>
</evidence>
<dbReference type="Proteomes" id="UP000325032">
    <property type="component" value="Chromosome"/>
</dbReference>
<proteinExistence type="predicted"/>
<dbReference type="GeneID" id="61766982"/>
<evidence type="ECO:0000313" key="1">
    <source>
        <dbReference type="EMBL" id="QEK62010.1"/>
    </source>
</evidence>
<accession>A0A5C0WD05</accession>
<dbReference type="RefSeq" id="WP_098676841.1">
    <property type="nucleotide sequence ID" value="NZ_CP043404.1"/>
</dbReference>
<name>A0A5C0WD05_BACIA</name>